<dbReference type="GO" id="GO:0006449">
    <property type="term" value="P:regulation of translational termination"/>
    <property type="evidence" value="ECO:0007669"/>
    <property type="project" value="TreeGrafter"/>
</dbReference>
<dbReference type="GO" id="GO:0009896">
    <property type="term" value="P:positive regulation of catabolic process"/>
    <property type="evidence" value="ECO:0007669"/>
    <property type="project" value="UniProtKB-ARBA"/>
</dbReference>
<gene>
    <name evidence="15" type="ORF">EJ08DRAFT_629675</name>
</gene>
<dbReference type="AlphaFoldDB" id="A0A9P4TZV0"/>
<keyword evidence="16" id="KW-1185">Reference proteome</keyword>
<dbReference type="InterPro" id="IPR006620">
    <property type="entry name" value="Pro_4_hyd_alph"/>
</dbReference>
<keyword evidence="8" id="KW-0408">Iron</keyword>
<dbReference type="SMART" id="SM00702">
    <property type="entry name" value="P4Hc"/>
    <property type="match status" value="1"/>
</dbReference>
<evidence type="ECO:0000313" key="15">
    <source>
        <dbReference type="EMBL" id="KAF2432904.1"/>
    </source>
</evidence>
<comment type="cofactor">
    <cofactor evidence="1">
        <name>L-ascorbate</name>
        <dbReference type="ChEBI" id="CHEBI:38290"/>
    </cofactor>
</comment>
<dbReference type="Gene3D" id="3.60.130.20">
    <property type="entry name" value="Oxoglutarate/iron-dependent oxygenase, C-terminal degradation domain"/>
    <property type="match status" value="1"/>
</dbReference>
<dbReference type="GO" id="GO:0031543">
    <property type="term" value="F:peptidyl-proline dioxygenase activity"/>
    <property type="evidence" value="ECO:0007669"/>
    <property type="project" value="UniProtKB-ARBA"/>
</dbReference>
<evidence type="ECO:0000256" key="8">
    <source>
        <dbReference type="ARBA" id="ARBA00023004"/>
    </source>
</evidence>
<evidence type="ECO:0000256" key="10">
    <source>
        <dbReference type="ARBA" id="ARBA00047444"/>
    </source>
</evidence>
<keyword evidence="6" id="KW-0223">Dioxygenase</keyword>
<organism evidence="15 16">
    <name type="scientific">Tothia fuscella</name>
    <dbReference type="NCBI Taxonomy" id="1048955"/>
    <lineage>
        <taxon>Eukaryota</taxon>
        <taxon>Fungi</taxon>
        <taxon>Dikarya</taxon>
        <taxon>Ascomycota</taxon>
        <taxon>Pezizomycotina</taxon>
        <taxon>Dothideomycetes</taxon>
        <taxon>Pleosporomycetidae</taxon>
        <taxon>Venturiales</taxon>
        <taxon>Cylindrosympodiaceae</taxon>
        <taxon>Tothia</taxon>
    </lineage>
</organism>
<dbReference type="InterPro" id="IPR039558">
    <property type="entry name" value="TPA1/OFD1_N"/>
</dbReference>
<comment type="catalytic activity">
    <reaction evidence="10">
        <text>[ribosomal protein uS12]-L-proline + 2-oxoglutarate + O2 = [ribosomal protein uS12]-(3S)-3-hydroxy-L-proline + succinate + CO2</text>
        <dbReference type="Rhea" id="RHEA:54156"/>
        <dbReference type="Rhea" id="RHEA-COMP:13816"/>
        <dbReference type="Rhea" id="RHEA-COMP:13818"/>
        <dbReference type="ChEBI" id="CHEBI:15379"/>
        <dbReference type="ChEBI" id="CHEBI:16526"/>
        <dbReference type="ChEBI" id="CHEBI:16810"/>
        <dbReference type="ChEBI" id="CHEBI:30031"/>
        <dbReference type="ChEBI" id="CHEBI:50342"/>
        <dbReference type="ChEBI" id="CHEBI:85428"/>
    </reaction>
</comment>
<dbReference type="InterPro" id="IPR019601">
    <property type="entry name" value="Oxoglutarate/Fe-dep_Oase_C"/>
</dbReference>
<dbReference type="GO" id="GO:0031418">
    <property type="term" value="F:L-ascorbic acid binding"/>
    <property type="evidence" value="ECO:0007669"/>
    <property type="project" value="UniProtKB-KW"/>
</dbReference>
<dbReference type="GO" id="GO:0005737">
    <property type="term" value="C:cytoplasm"/>
    <property type="evidence" value="ECO:0007669"/>
    <property type="project" value="TreeGrafter"/>
</dbReference>
<keyword evidence="9" id="KW-0539">Nucleus</keyword>
<keyword evidence="5" id="KW-0847">Vitamin C</keyword>
<evidence type="ECO:0000256" key="5">
    <source>
        <dbReference type="ARBA" id="ARBA00022896"/>
    </source>
</evidence>
<name>A0A9P4TZV0_9PEZI</name>
<evidence type="ECO:0000256" key="3">
    <source>
        <dbReference type="ARBA" id="ARBA00007443"/>
    </source>
</evidence>
<dbReference type="PROSITE" id="PS51471">
    <property type="entry name" value="FE2OG_OXY"/>
    <property type="match status" value="1"/>
</dbReference>
<dbReference type="FunFam" id="2.60.120.620:FF:000014">
    <property type="entry name" value="Prolyl 3,4-dihydroxylase TPA1"/>
    <property type="match status" value="1"/>
</dbReference>
<dbReference type="PANTHER" id="PTHR12117">
    <property type="entry name" value="HISTONE ACETYLTRANSFERASE COMPLEX"/>
    <property type="match status" value="1"/>
</dbReference>
<dbReference type="Pfam" id="PF13661">
    <property type="entry name" value="2OG-FeII_Oxy_4"/>
    <property type="match status" value="1"/>
</dbReference>
<comment type="subcellular location">
    <subcellularLocation>
        <location evidence="2">Nucleus</location>
    </subcellularLocation>
</comment>
<comment type="catalytic activity">
    <reaction evidence="11">
        <text>[ribosomal protein uS12]-(3S)-3-hydroxy-L-proline + 2-oxoglutarate + O2 = [ribosomal protein uS12]-(3S)-3,4-dihydroxy-L-proline + succinate + CO2</text>
        <dbReference type="Rhea" id="RHEA:54160"/>
        <dbReference type="Rhea" id="RHEA-COMP:13817"/>
        <dbReference type="Rhea" id="RHEA-COMP:13818"/>
        <dbReference type="ChEBI" id="CHEBI:15379"/>
        <dbReference type="ChEBI" id="CHEBI:16526"/>
        <dbReference type="ChEBI" id="CHEBI:16810"/>
        <dbReference type="ChEBI" id="CHEBI:30031"/>
        <dbReference type="ChEBI" id="CHEBI:85428"/>
        <dbReference type="ChEBI" id="CHEBI:138052"/>
    </reaction>
</comment>
<protein>
    <recommendedName>
        <fullName evidence="12">uS12 prolyl 3,4-dihydroxylase</fullName>
    </recommendedName>
</protein>
<dbReference type="Pfam" id="PF10637">
    <property type="entry name" value="Ofd1_CTDD"/>
    <property type="match status" value="1"/>
</dbReference>
<dbReference type="Proteomes" id="UP000800235">
    <property type="component" value="Unassembled WGS sequence"/>
</dbReference>
<keyword evidence="4" id="KW-0479">Metal-binding</keyword>
<dbReference type="GO" id="GO:0005634">
    <property type="term" value="C:nucleus"/>
    <property type="evidence" value="ECO:0007669"/>
    <property type="project" value="UniProtKB-SubCell"/>
</dbReference>
<dbReference type="GO" id="GO:0005506">
    <property type="term" value="F:iron ion binding"/>
    <property type="evidence" value="ECO:0007669"/>
    <property type="project" value="InterPro"/>
</dbReference>
<dbReference type="OrthoDB" id="430522at2759"/>
<evidence type="ECO:0000256" key="13">
    <source>
        <dbReference type="SAM" id="MobiDB-lite"/>
    </source>
</evidence>
<evidence type="ECO:0000256" key="12">
    <source>
        <dbReference type="ARBA" id="ARBA00081607"/>
    </source>
</evidence>
<evidence type="ECO:0000256" key="11">
    <source>
        <dbReference type="ARBA" id="ARBA00051966"/>
    </source>
</evidence>
<evidence type="ECO:0000313" key="16">
    <source>
        <dbReference type="Proteomes" id="UP000800235"/>
    </source>
</evidence>
<comment type="caution">
    <text evidence="15">The sequence shown here is derived from an EMBL/GenBank/DDBJ whole genome shotgun (WGS) entry which is preliminary data.</text>
</comment>
<evidence type="ECO:0000256" key="4">
    <source>
        <dbReference type="ARBA" id="ARBA00022723"/>
    </source>
</evidence>
<evidence type="ECO:0000256" key="2">
    <source>
        <dbReference type="ARBA" id="ARBA00004123"/>
    </source>
</evidence>
<evidence type="ECO:0000256" key="1">
    <source>
        <dbReference type="ARBA" id="ARBA00001961"/>
    </source>
</evidence>
<dbReference type="Gene3D" id="2.60.120.620">
    <property type="entry name" value="q2cbj1_9rhob like domain"/>
    <property type="match status" value="1"/>
</dbReference>
<evidence type="ECO:0000256" key="7">
    <source>
        <dbReference type="ARBA" id="ARBA00023002"/>
    </source>
</evidence>
<dbReference type="InterPro" id="IPR043044">
    <property type="entry name" value="TPA1/Ofd1_C"/>
</dbReference>
<reference evidence="15" key="1">
    <citation type="journal article" date="2020" name="Stud. Mycol.">
        <title>101 Dothideomycetes genomes: a test case for predicting lifestyles and emergence of pathogens.</title>
        <authorList>
            <person name="Haridas S."/>
            <person name="Albert R."/>
            <person name="Binder M."/>
            <person name="Bloem J."/>
            <person name="Labutti K."/>
            <person name="Salamov A."/>
            <person name="Andreopoulos B."/>
            <person name="Baker S."/>
            <person name="Barry K."/>
            <person name="Bills G."/>
            <person name="Bluhm B."/>
            <person name="Cannon C."/>
            <person name="Castanera R."/>
            <person name="Culley D."/>
            <person name="Daum C."/>
            <person name="Ezra D."/>
            <person name="Gonzalez J."/>
            <person name="Henrissat B."/>
            <person name="Kuo A."/>
            <person name="Liang C."/>
            <person name="Lipzen A."/>
            <person name="Lutzoni F."/>
            <person name="Magnuson J."/>
            <person name="Mondo S."/>
            <person name="Nolan M."/>
            <person name="Ohm R."/>
            <person name="Pangilinan J."/>
            <person name="Park H.-J."/>
            <person name="Ramirez L."/>
            <person name="Alfaro M."/>
            <person name="Sun H."/>
            <person name="Tritt A."/>
            <person name="Yoshinaga Y."/>
            <person name="Zwiers L.-H."/>
            <person name="Turgeon B."/>
            <person name="Goodwin S."/>
            <person name="Spatafora J."/>
            <person name="Crous P."/>
            <person name="Grigoriev I."/>
        </authorList>
    </citation>
    <scope>NUCLEOTIDE SEQUENCE</scope>
    <source>
        <strain evidence="15">CBS 130266</strain>
    </source>
</reference>
<keyword evidence="7" id="KW-0560">Oxidoreductase</keyword>
<dbReference type="InterPro" id="IPR005123">
    <property type="entry name" value="Oxoglu/Fe-dep_dioxygenase_dom"/>
</dbReference>
<feature type="domain" description="Fe2OG dioxygenase" evidence="14">
    <location>
        <begin position="138"/>
        <end position="262"/>
    </location>
</feature>
<proteinExistence type="inferred from homology"/>
<dbReference type="PANTHER" id="PTHR12117:SF0">
    <property type="entry name" value="PROLYL 3-HYDROXYLASE OGFOD1"/>
    <property type="match status" value="1"/>
</dbReference>
<evidence type="ECO:0000259" key="14">
    <source>
        <dbReference type="PROSITE" id="PS51471"/>
    </source>
</evidence>
<accession>A0A9P4TZV0</accession>
<dbReference type="EMBL" id="MU007023">
    <property type="protein sequence ID" value="KAF2432904.1"/>
    <property type="molecule type" value="Genomic_DNA"/>
</dbReference>
<evidence type="ECO:0000256" key="9">
    <source>
        <dbReference type="ARBA" id="ARBA00023242"/>
    </source>
</evidence>
<comment type="similarity">
    <text evidence="3">Belongs to the TPA1 family.</text>
</comment>
<dbReference type="InterPro" id="IPR051842">
    <property type="entry name" value="uS12_prolyl_hydroxylase"/>
</dbReference>
<evidence type="ECO:0000256" key="6">
    <source>
        <dbReference type="ARBA" id="ARBA00022964"/>
    </source>
</evidence>
<feature type="compositionally biased region" description="Acidic residues" evidence="13">
    <location>
        <begin position="488"/>
        <end position="508"/>
    </location>
</feature>
<dbReference type="GO" id="GO:0010604">
    <property type="term" value="P:positive regulation of macromolecule metabolic process"/>
    <property type="evidence" value="ECO:0007669"/>
    <property type="project" value="UniProtKB-ARBA"/>
</dbReference>
<feature type="compositionally biased region" description="Polar residues" evidence="13">
    <location>
        <begin position="509"/>
        <end position="532"/>
    </location>
</feature>
<sequence length="644" mass="71940">MKRKYEEEQGNTAIRKKAAISIDDAKKCFGENVFPELDNYSKQYANSQPYKHGVIQDLIDPTLLRNVRHEIQEHLHFTPKETDIYKIHQSGDLANLDGLDDSSLSKLPSLLKLRDALYSSAFREYISHVANAGPVSGKKTDMAINVYTPTCHLLCHDDVIGSRRISYILYLTDPDTPWQPEWGGALRLYPTEVMRLKGEKDMLVPSADFSLSIPPAFNQLSFFAIQPGQSFHDVEEVYVSKDGNASEDGGRIRMAISGWFHIPQEGEEGYEEGLEEKLAERSSLNQLQQSKADLFDLPKLEWRGVEWTPQKDEGDPPFTDDELEWLLRFINPNYLTPDTVEALSESFEENSAATLSDFLHPKFAEKLRNCLQPFDGVANTTFPTKKGANKHTGVARPPHKHRYQYRQPIQDATEAAGDTALDQLIEQFLPSTLFARWLALVTGLSFTRANFLARRFRRGMDYTLATSYDQPQPQLEVCLGITPTLGWGDEEEPNGSEDDEIPAQEDDSIPTQKKQANPNGSQARNDAKNTTEPVGGYEMYMAGDEEDSDAGSDGGVNIPAGAASHTGAGQRRKAKADPAIYKSSGDDKDDDGVLFSNPAGWNKLTLVLRDTGVMKFVKYVSESANGDRWDVVGNFSVDDEGDYE</sequence>
<feature type="region of interest" description="Disordered" evidence="13">
    <location>
        <begin position="484"/>
        <end position="593"/>
    </location>
</feature>